<dbReference type="Pfam" id="PF08450">
    <property type="entry name" value="SGL"/>
    <property type="match status" value="1"/>
</dbReference>
<dbReference type="PANTHER" id="PTHR10907">
    <property type="entry name" value="REGUCALCIN"/>
    <property type="match status" value="1"/>
</dbReference>
<dbReference type="InterPro" id="IPR011042">
    <property type="entry name" value="6-blade_b-propeller_TolB-like"/>
</dbReference>
<dbReference type="InterPro" id="IPR013658">
    <property type="entry name" value="SGL"/>
</dbReference>
<evidence type="ECO:0000256" key="3">
    <source>
        <dbReference type="PIRSR" id="PIRSR605511-2"/>
    </source>
</evidence>
<keyword evidence="3" id="KW-0479">Metal-binding</keyword>
<proteinExistence type="inferred from homology"/>
<dbReference type="GO" id="GO:0004341">
    <property type="term" value="F:gluconolactonase activity"/>
    <property type="evidence" value="ECO:0007669"/>
    <property type="project" value="TreeGrafter"/>
</dbReference>
<dbReference type="PRINTS" id="PR01790">
    <property type="entry name" value="SMP30FAMILY"/>
</dbReference>
<dbReference type="SUPFAM" id="SSF63829">
    <property type="entry name" value="Calcium-dependent phosphotriesterase"/>
    <property type="match status" value="1"/>
</dbReference>
<evidence type="ECO:0000256" key="2">
    <source>
        <dbReference type="PIRSR" id="PIRSR605511-1"/>
    </source>
</evidence>
<accession>A0AAV8XR76</accession>
<dbReference type="InterPro" id="IPR005511">
    <property type="entry name" value="SMP-30"/>
</dbReference>
<comment type="caution">
    <text evidence="5">The sequence shown here is derived from an EMBL/GenBank/DDBJ whole genome shotgun (WGS) entry which is preliminary data.</text>
</comment>
<dbReference type="EMBL" id="JAPWTK010000362">
    <property type="protein sequence ID" value="KAJ8941547.1"/>
    <property type="molecule type" value="Genomic_DNA"/>
</dbReference>
<feature type="binding site" evidence="3">
    <location>
        <position position="108"/>
    </location>
    <ligand>
        <name>substrate</name>
    </ligand>
</feature>
<gene>
    <name evidence="5" type="ORF">NQ318_011504</name>
</gene>
<dbReference type="PANTHER" id="PTHR10907:SF47">
    <property type="entry name" value="REGUCALCIN"/>
    <property type="match status" value="1"/>
</dbReference>
<dbReference type="AlphaFoldDB" id="A0AAV8XR76"/>
<feature type="domain" description="SMP-30/Gluconolactonase/LRE-like region" evidence="4">
    <location>
        <begin position="18"/>
        <end position="237"/>
    </location>
</feature>
<dbReference type="GO" id="GO:0005509">
    <property type="term" value="F:calcium ion binding"/>
    <property type="evidence" value="ECO:0007669"/>
    <property type="project" value="TreeGrafter"/>
</dbReference>
<feature type="binding site" evidence="3">
    <location>
        <position position="128"/>
    </location>
    <ligand>
        <name>substrate</name>
    </ligand>
</feature>
<evidence type="ECO:0000313" key="5">
    <source>
        <dbReference type="EMBL" id="KAJ8941547.1"/>
    </source>
</evidence>
<feature type="active site" description="Proton donor/acceptor" evidence="2">
    <location>
        <position position="215"/>
    </location>
</feature>
<evidence type="ECO:0000259" key="4">
    <source>
        <dbReference type="Pfam" id="PF08450"/>
    </source>
</evidence>
<feature type="binding site" evidence="3">
    <location>
        <position position="215"/>
    </location>
    <ligand>
        <name>a divalent metal cation</name>
        <dbReference type="ChEBI" id="CHEBI:60240"/>
    </ligand>
</feature>
<name>A0AAV8XR76_9CUCU</name>
<feature type="binding site" evidence="3">
    <location>
        <position position="19"/>
    </location>
    <ligand>
        <name>a divalent metal cation</name>
        <dbReference type="ChEBI" id="CHEBI:60240"/>
    </ligand>
</feature>
<organism evidence="5 6">
    <name type="scientific">Aromia moschata</name>
    <dbReference type="NCBI Taxonomy" id="1265417"/>
    <lineage>
        <taxon>Eukaryota</taxon>
        <taxon>Metazoa</taxon>
        <taxon>Ecdysozoa</taxon>
        <taxon>Arthropoda</taxon>
        <taxon>Hexapoda</taxon>
        <taxon>Insecta</taxon>
        <taxon>Pterygota</taxon>
        <taxon>Neoptera</taxon>
        <taxon>Endopterygota</taxon>
        <taxon>Coleoptera</taxon>
        <taxon>Polyphaga</taxon>
        <taxon>Cucujiformia</taxon>
        <taxon>Chrysomeloidea</taxon>
        <taxon>Cerambycidae</taxon>
        <taxon>Cerambycinae</taxon>
        <taxon>Callichromatini</taxon>
        <taxon>Aromia</taxon>
    </lineage>
</organism>
<feature type="binding site" evidence="3">
    <location>
        <position position="110"/>
    </location>
    <ligand>
        <name>substrate</name>
    </ligand>
</feature>
<dbReference type="Proteomes" id="UP001162162">
    <property type="component" value="Unassembled WGS sequence"/>
</dbReference>
<keyword evidence="3" id="KW-0862">Zinc</keyword>
<evidence type="ECO:0000256" key="1">
    <source>
        <dbReference type="ARBA" id="ARBA00008853"/>
    </source>
</evidence>
<feature type="non-terminal residue" evidence="5">
    <location>
        <position position="1"/>
    </location>
</feature>
<protein>
    <recommendedName>
        <fullName evidence="4">SMP-30/Gluconolactonase/LRE-like region domain-containing protein</fullName>
    </recommendedName>
</protein>
<dbReference type="Gene3D" id="2.120.10.30">
    <property type="entry name" value="TolB, C-terminal domain"/>
    <property type="match status" value="1"/>
</dbReference>
<feature type="binding site" evidence="3">
    <location>
        <position position="163"/>
    </location>
    <ligand>
        <name>a divalent metal cation</name>
        <dbReference type="ChEBI" id="CHEBI:60240"/>
    </ligand>
</feature>
<sequence>DTFDLPAVYQITPPVDHAECPTWDPRTGLLYYVDIHSGRIFTYEYTSKKIYSIQLNGEVAPVIPSKSDPNQLIVGLNRSVVVVEWDGKQNLGNQRVLATVQKDHPKSRMNDGKADNEGRVWIGSMGYETKDGVLSPNGGALFKITKENVLHPTPVISPVNISNGLAWNKAHNKFYYIDTPTQVIAQYNYDNEKGEISKRKVAFDLRTNGLDNYPDGMTIDEEDNLWIALYGGGSVIKVR</sequence>
<comment type="cofactor">
    <cofactor evidence="3">
        <name>Zn(2+)</name>
        <dbReference type="ChEBI" id="CHEBI:29105"/>
    </cofactor>
    <text evidence="3">Binds 1 divalent metal cation per subunit.</text>
</comment>
<comment type="similarity">
    <text evidence="1">Belongs to the SMP-30/CGR1 family.</text>
</comment>
<reference evidence="5" key="1">
    <citation type="journal article" date="2023" name="Insect Mol. Biol.">
        <title>Genome sequencing provides insights into the evolution of gene families encoding plant cell wall-degrading enzymes in longhorned beetles.</title>
        <authorList>
            <person name="Shin N.R."/>
            <person name="Okamura Y."/>
            <person name="Kirsch R."/>
            <person name="Pauchet Y."/>
        </authorList>
    </citation>
    <scope>NUCLEOTIDE SEQUENCE</scope>
    <source>
        <strain evidence="5">AMC_N1</strain>
    </source>
</reference>
<evidence type="ECO:0000313" key="6">
    <source>
        <dbReference type="Proteomes" id="UP001162162"/>
    </source>
</evidence>
<dbReference type="GO" id="GO:0019853">
    <property type="term" value="P:L-ascorbic acid biosynthetic process"/>
    <property type="evidence" value="ECO:0007669"/>
    <property type="project" value="TreeGrafter"/>
</dbReference>
<keyword evidence="6" id="KW-1185">Reference proteome</keyword>